<evidence type="ECO:0000313" key="2">
    <source>
        <dbReference type="EMBL" id="PNI37953.1"/>
    </source>
</evidence>
<protein>
    <submittedName>
        <fullName evidence="1">ETFA isoform 13</fullName>
    </submittedName>
    <submittedName>
        <fullName evidence="2">ETFA isoform 19</fullName>
    </submittedName>
</protein>
<name>A0A2J8KSF8_PANTR</name>
<proteinExistence type="predicted"/>
<evidence type="ECO:0000313" key="1">
    <source>
        <dbReference type="EMBL" id="PNI37950.1"/>
    </source>
</evidence>
<reference evidence="2 3" key="1">
    <citation type="submission" date="2017-12" db="EMBL/GenBank/DDBJ databases">
        <title>High-resolution comparative analysis of great ape genomes.</title>
        <authorList>
            <person name="Pollen A."/>
            <person name="Hastie A."/>
            <person name="Hormozdiari F."/>
            <person name="Dougherty M."/>
            <person name="Liu R."/>
            <person name="Chaisson M."/>
            <person name="Hoppe E."/>
            <person name="Hill C."/>
            <person name="Pang A."/>
            <person name="Hillier L."/>
            <person name="Baker C."/>
            <person name="Armstrong J."/>
            <person name="Shendure J."/>
            <person name="Paten B."/>
            <person name="Wilson R."/>
            <person name="Chao H."/>
            <person name="Schneider V."/>
            <person name="Ventura M."/>
            <person name="Kronenberg Z."/>
            <person name="Murali S."/>
            <person name="Gordon D."/>
            <person name="Cantsilieris S."/>
            <person name="Munson K."/>
            <person name="Nelson B."/>
            <person name="Raja A."/>
            <person name="Underwood J."/>
            <person name="Diekhans M."/>
            <person name="Fiddes I."/>
            <person name="Haussler D."/>
            <person name="Eichler E."/>
        </authorList>
    </citation>
    <scope>NUCLEOTIDE SEQUENCE [LARGE SCALE GENOMIC DNA]</scope>
    <source>
        <strain evidence="2">Yerkes chimp pedigree #C0471</strain>
        <tissue evidence="2">Blood</tissue>
    </source>
</reference>
<gene>
    <name evidence="2" type="ORF">CK820_G0036683</name>
</gene>
<sequence>MFRAAAPGQLRRARRGFPMLPRLVSNSCPQVIHLPRPPKVLELQA</sequence>
<dbReference type="AlphaFoldDB" id="A0A2J8KSF8"/>
<dbReference type="Proteomes" id="UP000236370">
    <property type="component" value="Unassembled WGS sequence"/>
</dbReference>
<dbReference type="EMBL" id="NBAG03000345">
    <property type="protein sequence ID" value="PNI37950.1"/>
    <property type="molecule type" value="Genomic_DNA"/>
</dbReference>
<comment type="caution">
    <text evidence="2">The sequence shown here is derived from an EMBL/GenBank/DDBJ whole genome shotgun (WGS) entry which is preliminary data.</text>
</comment>
<accession>A0A2J8KSF8</accession>
<organism evidence="2 3">
    <name type="scientific">Pan troglodytes</name>
    <name type="common">Chimpanzee</name>
    <dbReference type="NCBI Taxonomy" id="9598"/>
    <lineage>
        <taxon>Eukaryota</taxon>
        <taxon>Metazoa</taxon>
        <taxon>Chordata</taxon>
        <taxon>Craniata</taxon>
        <taxon>Vertebrata</taxon>
        <taxon>Euteleostomi</taxon>
        <taxon>Mammalia</taxon>
        <taxon>Eutheria</taxon>
        <taxon>Euarchontoglires</taxon>
        <taxon>Primates</taxon>
        <taxon>Haplorrhini</taxon>
        <taxon>Catarrhini</taxon>
        <taxon>Hominidae</taxon>
        <taxon>Pan</taxon>
    </lineage>
</organism>
<evidence type="ECO:0000313" key="3">
    <source>
        <dbReference type="Proteomes" id="UP000236370"/>
    </source>
</evidence>
<dbReference type="EMBL" id="NBAG03000345">
    <property type="protein sequence ID" value="PNI37953.1"/>
    <property type="molecule type" value="Genomic_DNA"/>
</dbReference>